<gene>
    <name evidence="2" type="ORF">DT065_16225</name>
</gene>
<dbReference type="AlphaFoldDB" id="A0A345C2F5"/>
<feature type="transmembrane region" description="Helical" evidence="1">
    <location>
        <begin position="7"/>
        <end position="31"/>
    </location>
</feature>
<reference evidence="2 3" key="1">
    <citation type="journal article" date="2018" name="J. Microbiol.">
        <title>Salicibibacter kimchii gen. nov., sp. nov., a moderately halophilic and alkalitolerant bacterium in the family Bacillaceae, isolated from kimchi.</title>
        <authorList>
            <person name="Jang J.Y."/>
            <person name="Oh Y.J."/>
            <person name="Lim S.K."/>
            <person name="Park H.K."/>
            <person name="Lee C."/>
            <person name="Kim J.Y."/>
            <person name="Lee M.A."/>
            <person name="Choi H.J."/>
        </authorList>
    </citation>
    <scope>NUCLEOTIDE SEQUENCE [LARGE SCALE GENOMIC DNA]</scope>
    <source>
        <strain evidence="2 3">NKC1-1</strain>
    </source>
</reference>
<dbReference type="KEGG" id="rue:DT065_16225"/>
<accession>A0A345C2F5</accession>
<organism evidence="2 3">
    <name type="scientific">Salicibibacter kimchii</name>
    <dbReference type="NCBI Taxonomy" id="2099786"/>
    <lineage>
        <taxon>Bacteria</taxon>
        <taxon>Bacillati</taxon>
        <taxon>Bacillota</taxon>
        <taxon>Bacilli</taxon>
        <taxon>Bacillales</taxon>
        <taxon>Bacillaceae</taxon>
        <taxon>Salicibibacter</taxon>
    </lineage>
</organism>
<dbReference type="Proteomes" id="UP000252100">
    <property type="component" value="Chromosome"/>
</dbReference>
<sequence>MHAFRWVYVIVSFIFVGFTFAQFYTAGMAIFESGVHWANHSMLVKLLGSTLPILMLITALIGKLGKWIYLHILSIYVLIILMYATSNLGFEFSFLGSLHPVIGVLLFVLSASNVLLSIKLTRK</sequence>
<evidence type="ECO:0000313" key="2">
    <source>
        <dbReference type="EMBL" id="AXF57386.1"/>
    </source>
</evidence>
<keyword evidence="1" id="KW-1133">Transmembrane helix</keyword>
<dbReference type="RefSeq" id="WP_114375164.1">
    <property type="nucleotide sequence ID" value="NZ_CP031092.1"/>
</dbReference>
<dbReference type="EMBL" id="CP031092">
    <property type="protein sequence ID" value="AXF57386.1"/>
    <property type="molecule type" value="Genomic_DNA"/>
</dbReference>
<feature type="transmembrane region" description="Helical" evidence="1">
    <location>
        <begin position="68"/>
        <end position="86"/>
    </location>
</feature>
<keyword evidence="1" id="KW-0812">Transmembrane</keyword>
<evidence type="ECO:0000256" key="1">
    <source>
        <dbReference type="SAM" id="Phobius"/>
    </source>
</evidence>
<keyword evidence="3" id="KW-1185">Reference proteome</keyword>
<protein>
    <submittedName>
        <fullName evidence="2">Uncharacterized protein</fullName>
    </submittedName>
</protein>
<feature type="transmembrane region" description="Helical" evidence="1">
    <location>
        <begin position="98"/>
        <end position="118"/>
    </location>
</feature>
<proteinExistence type="predicted"/>
<name>A0A345C2F5_9BACI</name>
<dbReference type="Pfam" id="PF19728">
    <property type="entry name" value="DUF6220"/>
    <property type="match status" value="1"/>
</dbReference>
<evidence type="ECO:0000313" key="3">
    <source>
        <dbReference type="Proteomes" id="UP000252100"/>
    </source>
</evidence>
<keyword evidence="1" id="KW-0472">Membrane</keyword>
<dbReference type="InterPro" id="IPR046192">
    <property type="entry name" value="DUF6220"/>
</dbReference>
<feature type="transmembrane region" description="Helical" evidence="1">
    <location>
        <begin position="43"/>
        <end position="61"/>
    </location>
</feature>